<dbReference type="PANTHER" id="PTHR43409">
    <property type="entry name" value="ANAEROBIC MAGNESIUM-PROTOPORPHYRIN IX MONOMETHYL ESTER CYCLASE-RELATED"/>
    <property type="match status" value="1"/>
</dbReference>
<dbReference type="SFLD" id="SFLDS00029">
    <property type="entry name" value="Radical_SAM"/>
    <property type="match status" value="1"/>
</dbReference>
<dbReference type="AlphaFoldDB" id="A0A8T4LAS7"/>
<dbReference type="Proteomes" id="UP000675968">
    <property type="component" value="Unassembled WGS sequence"/>
</dbReference>
<reference evidence="7" key="1">
    <citation type="submission" date="2021-03" db="EMBL/GenBank/DDBJ databases">
        <authorList>
            <person name="Jaffe A."/>
        </authorList>
    </citation>
    <scope>NUCLEOTIDE SEQUENCE</scope>
    <source>
        <strain evidence="7">RIFCSPLOWO2_01_FULL_AR10_48_17</strain>
    </source>
</reference>
<dbReference type="GO" id="GO:0046872">
    <property type="term" value="F:metal ion binding"/>
    <property type="evidence" value="ECO:0007669"/>
    <property type="project" value="UniProtKB-KW"/>
</dbReference>
<sequence>MKKGGFLGMHKNEDDLVSFYVPTFNSEKTIRRCLVSIQNQNITPKEILVVDAGSTDNTVKIAQELGVKTIVKDSTLGLAAARNIGIQNTTGEYVASVDSDVELSPEWLKIVLNAIKKEGVGGVGGRLIETSSIYTIQQWRFFHMQQNWGEKEITPKFLFGADNIYRREALLNAGLYDESFTTNHEDVDICEKLTKKGYRLLYLPEATCFHLREDTVKSNLDNYWNWFKDENCEKNRYADIPQKLVWDIDESFKLLEMDVKEKKFHFVYPSFLLSIHHILSDLNFYYCIGQRENQQYFSEIFKRIKENLIQEIVPSILEKELIINAILRDLEYITPGKLDRKRYDKYLKKIELSIKPNPNNLVSKLVSYFKKSIKKKVPDQELFWKMICVSIQRIEYENKEYAGLKHNYRVALLNLPWTKGDRKGVRAGSRFPFTLESETAIPCYVPFPFFLAYTHSMLKNAEIGVVTTDCIGEGIDETELRLRIVTYNPDLIVVETATPSFQNDIQIVERLKKTNKGSKICLTGAHVSTFPAKVLFDHDSVDFVITGQFENKVVELSKALKGKTDLSSIKGLFWRDGEEIKMSEAKSSGPLFSEFPWPERLTLPLYAYNDKFSNQIVEMPEPNAQMLASRGCPYKCSFCLYPQVIYEGKCYQSRESVDIVDEMEELVKRYGIRAIQFDDDTFNINDSRMKELGNLILNRKLNTKWTFMGRADLCVEETMRLFKKAGLIALKFGVESANQEIVNRCGKNLQIKSVEKTVQMCKILGIKVHLTFTFGLPGETKETIQETIDFVKRVNPDSTQFSITTPFPGTNLYNDLTKGQKTDNLDWNLFDGNRTAVMQLDNLSAADLENALIRAEKEWKTYIGQRQKK</sequence>
<dbReference type="CDD" id="cd01335">
    <property type="entry name" value="Radical_SAM"/>
    <property type="match status" value="1"/>
</dbReference>
<dbReference type="InterPro" id="IPR058240">
    <property type="entry name" value="rSAM_sf"/>
</dbReference>
<dbReference type="SFLD" id="SFLDG01082">
    <property type="entry name" value="B12-binding_domain_containing"/>
    <property type="match status" value="1"/>
</dbReference>
<keyword evidence="7" id="KW-0808">Transferase</keyword>
<evidence type="ECO:0000256" key="3">
    <source>
        <dbReference type="ARBA" id="ARBA00022723"/>
    </source>
</evidence>
<evidence type="ECO:0000313" key="7">
    <source>
        <dbReference type="EMBL" id="MBS3061810.1"/>
    </source>
</evidence>
<protein>
    <submittedName>
        <fullName evidence="7">Glycosyltransferase</fullName>
        <ecNumber evidence="7">2.4.-.-</ecNumber>
    </submittedName>
</protein>
<organism evidence="7 8">
    <name type="scientific">Candidatus Iainarchaeum sp</name>
    <dbReference type="NCBI Taxonomy" id="3101447"/>
    <lineage>
        <taxon>Archaea</taxon>
        <taxon>Candidatus Iainarchaeota</taxon>
        <taxon>Candidatus Iainarchaeia</taxon>
        <taxon>Candidatus Iainarchaeales</taxon>
        <taxon>Candidatus Iainarchaeaceae</taxon>
        <taxon>Candidatus Iainarchaeum</taxon>
    </lineage>
</organism>
<dbReference type="InterPro" id="IPR006158">
    <property type="entry name" value="Cobalamin-bd"/>
</dbReference>
<keyword evidence="2" id="KW-0949">S-adenosyl-L-methionine</keyword>
<dbReference type="Pfam" id="PF04055">
    <property type="entry name" value="Radical_SAM"/>
    <property type="match status" value="1"/>
</dbReference>
<keyword evidence="5" id="KW-0411">Iron-sulfur</keyword>
<dbReference type="SMART" id="SM00729">
    <property type="entry name" value="Elp3"/>
    <property type="match status" value="1"/>
</dbReference>
<dbReference type="GO" id="GO:0051539">
    <property type="term" value="F:4 iron, 4 sulfur cluster binding"/>
    <property type="evidence" value="ECO:0007669"/>
    <property type="project" value="UniProtKB-KW"/>
</dbReference>
<dbReference type="Pfam" id="PF00535">
    <property type="entry name" value="Glycos_transf_2"/>
    <property type="match status" value="1"/>
</dbReference>
<feature type="domain" description="Radical SAM core" evidence="6">
    <location>
        <begin position="618"/>
        <end position="841"/>
    </location>
</feature>
<evidence type="ECO:0000313" key="8">
    <source>
        <dbReference type="Proteomes" id="UP000675968"/>
    </source>
</evidence>
<dbReference type="InterPro" id="IPR023404">
    <property type="entry name" value="rSAM_horseshoe"/>
</dbReference>
<dbReference type="EC" id="2.4.-.-" evidence="7"/>
<dbReference type="InterPro" id="IPR001173">
    <property type="entry name" value="Glyco_trans_2-like"/>
</dbReference>
<comment type="cofactor">
    <cofactor evidence="1">
        <name>[4Fe-4S] cluster</name>
        <dbReference type="ChEBI" id="CHEBI:49883"/>
    </cofactor>
</comment>
<evidence type="ECO:0000256" key="2">
    <source>
        <dbReference type="ARBA" id="ARBA00022691"/>
    </source>
</evidence>
<dbReference type="Gene3D" id="3.40.50.280">
    <property type="entry name" value="Cobalamin-binding domain"/>
    <property type="match status" value="1"/>
</dbReference>
<reference evidence="7" key="2">
    <citation type="submission" date="2021-05" db="EMBL/GenBank/DDBJ databases">
        <title>Protein family content uncovers lineage relationships and bacterial pathway maintenance mechanisms in DPANN archaea.</title>
        <authorList>
            <person name="Castelle C.J."/>
            <person name="Meheust R."/>
            <person name="Jaffe A.L."/>
            <person name="Seitz K."/>
            <person name="Gong X."/>
            <person name="Baker B.J."/>
            <person name="Banfield J.F."/>
        </authorList>
    </citation>
    <scope>NUCLEOTIDE SEQUENCE</scope>
    <source>
        <strain evidence="7">RIFCSPLOWO2_01_FULL_AR10_48_17</strain>
    </source>
</reference>
<dbReference type="InterPro" id="IPR029044">
    <property type="entry name" value="Nucleotide-diphossugar_trans"/>
</dbReference>
<dbReference type="GO" id="GO:0031419">
    <property type="term" value="F:cobalamin binding"/>
    <property type="evidence" value="ECO:0007669"/>
    <property type="project" value="InterPro"/>
</dbReference>
<dbReference type="InterPro" id="IPR006638">
    <property type="entry name" value="Elp3/MiaA/NifB-like_rSAM"/>
</dbReference>
<proteinExistence type="predicted"/>
<evidence type="ECO:0000256" key="5">
    <source>
        <dbReference type="ARBA" id="ARBA00023014"/>
    </source>
</evidence>
<accession>A0A8T4LAS7</accession>
<dbReference type="PROSITE" id="PS51918">
    <property type="entry name" value="RADICAL_SAM"/>
    <property type="match status" value="1"/>
</dbReference>
<evidence type="ECO:0000256" key="4">
    <source>
        <dbReference type="ARBA" id="ARBA00023004"/>
    </source>
</evidence>
<evidence type="ECO:0000256" key="1">
    <source>
        <dbReference type="ARBA" id="ARBA00001966"/>
    </source>
</evidence>
<name>A0A8T4LAS7_9ARCH</name>
<dbReference type="GO" id="GO:0016757">
    <property type="term" value="F:glycosyltransferase activity"/>
    <property type="evidence" value="ECO:0007669"/>
    <property type="project" value="UniProtKB-KW"/>
</dbReference>
<dbReference type="InterPro" id="IPR051198">
    <property type="entry name" value="BchE-like"/>
</dbReference>
<evidence type="ECO:0000259" key="6">
    <source>
        <dbReference type="PROSITE" id="PS51918"/>
    </source>
</evidence>
<dbReference type="SUPFAM" id="SSF102114">
    <property type="entry name" value="Radical SAM enzymes"/>
    <property type="match status" value="1"/>
</dbReference>
<dbReference type="GO" id="GO:0005829">
    <property type="term" value="C:cytosol"/>
    <property type="evidence" value="ECO:0007669"/>
    <property type="project" value="TreeGrafter"/>
</dbReference>
<comment type="caution">
    <text evidence="7">The sequence shown here is derived from an EMBL/GenBank/DDBJ whole genome shotgun (WGS) entry which is preliminary data.</text>
</comment>
<dbReference type="Gene3D" id="3.90.550.10">
    <property type="entry name" value="Spore Coat Polysaccharide Biosynthesis Protein SpsA, Chain A"/>
    <property type="match status" value="1"/>
</dbReference>
<dbReference type="EMBL" id="JAGVWC010000010">
    <property type="protein sequence ID" value="MBS3061810.1"/>
    <property type="molecule type" value="Genomic_DNA"/>
</dbReference>
<dbReference type="PANTHER" id="PTHR43409:SF16">
    <property type="entry name" value="SLR0320 PROTEIN"/>
    <property type="match status" value="1"/>
</dbReference>
<dbReference type="Gene3D" id="3.80.30.20">
    <property type="entry name" value="tm_1862 like domain"/>
    <property type="match status" value="1"/>
</dbReference>
<dbReference type="InterPro" id="IPR007197">
    <property type="entry name" value="rSAM"/>
</dbReference>
<dbReference type="SUPFAM" id="SSF53448">
    <property type="entry name" value="Nucleotide-diphospho-sugar transferases"/>
    <property type="match status" value="1"/>
</dbReference>
<dbReference type="SFLD" id="SFLDG01123">
    <property type="entry name" value="methyltransferase_(Class_B)"/>
    <property type="match status" value="1"/>
</dbReference>
<dbReference type="InterPro" id="IPR034466">
    <property type="entry name" value="Methyltransferase_Class_B"/>
</dbReference>
<keyword evidence="3" id="KW-0479">Metal-binding</keyword>
<keyword evidence="4" id="KW-0408">Iron</keyword>
<dbReference type="Pfam" id="PF02310">
    <property type="entry name" value="B12-binding"/>
    <property type="match status" value="1"/>
</dbReference>
<gene>
    <name evidence="7" type="ORF">J4215_04480</name>
</gene>
<keyword evidence="7" id="KW-0328">Glycosyltransferase</keyword>